<dbReference type="AlphaFoldDB" id="A0A059FAI9"/>
<dbReference type="FunFam" id="3.40.605.10:FF:000007">
    <property type="entry name" value="NAD/NADP-dependent betaine aldehyde dehydrogenase"/>
    <property type="match status" value="1"/>
</dbReference>
<dbReference type="InterPro" id="IPR029510">
    <property type="entry name" value="Ald_DH_CS_GLU"/>
</dbReference>
<sequence length="476" mass="51131">MSADMKFTMTINGKAVAGAETFGVENPALGEVFAEAPNCTQAELDEAVAAARAALPGWRKTPIEKRKEVMLAIAGVIAQNGEELARLLTREQGKPFEQAMGDVLGGAHWFAETAKLDIPEVVSQDDDERYTVTRYEPIGVVAAIVPWNFPIILAAFKLAPALLAGNTIVLKPAPTTPLTTLRLVELIRDVVPAGVLNVVSGDDRLGPWLTGHSGIDKISFTGSTQTGRKVMEGASKELKKVTLELGGNDAAIVMPDVNVEAVAQQLFWAAFQNTGQICIATKRMYVHKDIYEPLKAALVEYAKTVKVGDGSQQGTQIGPIQNKAQYQRVLDLIQDSKDKGYKFLIGGEASTAPGYFVPVTILDNPPEDARIVQEEQFGPVLPLMSFDNLDEVVSRANDTIYGLGASVWSADIAKAQEIADQLETGTVWINETQHLSPHAVFGGAKQSGIGGEGGEHGLLEFCQPKTTNIRRNATVA</sequence>
<evidence type="ECO:0000259" key="5">
    <source>
        <dbReference type="Pfam" id="PF00171"/>
    </source>
</evidence>
<comment type="caution">
    <text evidence="6">The sequence shown here is derived from an EMBL/GenBank/DDBJ whole genome shotgun (WGS) entry which is preliminary data.</text>
</comment>
<dbReference type="RefSeq" id="WP_035582411.1">
    <property type="nucleotide sequence ID" value="NZ_ARYJ01000007.1"/>
</dbReference>
<dbReference type="InterPro" id="IPR016162">
    <property type="entry name" value="Ald_DH_N"/>
</dbReference>
<dbReference type="InterPro" id="IPR016163">
    <property type="entry name" value="Ald_DH_C"/>
</dbReference>
<dbReference type="Proteomes" id="UP000024816">
    <property type="component" value="Unassembled WGS sequence"/>
</dbReference>
<dbReference type="InterPro" id="IPR016161">
    <property type="entry name" value="Ald_DH/histidinol_DH"/>
</dbReference>
<dbReference type="Pfam" id="PF00171">
    <property type="entry name" value="Aldedh"/>
    <property type="match status" value="1"/>
</dbReference>
<evidence type="ECO:0000256" key="1">
    <source>
        <dbReference type="ARBA" id="ARBA00009986"/>
    </source>
</evidence>
<dbReference type="InterPro" id="IPR016160">
    <property type="entry name" value="Ald_DH_CS_CYS"/>
</dbReference>
<keyword evidence="2 4" id="KW-0560">Oxidoreductase</keyword>
<comment type="similarity">
    <text evidence="1 4">Belongs to the aldehyde dehydrogenase family.</text>
</comment>
<dbReference type="PROSITE" id="PS00687">
    <property type="entry name" value="ALDEHYDE_DEHYDR_GLU"/>
    <property type="match status" value="1"/>
</dbReference>
<dbReference type="EMBL" id="ARYJ01000007">
    <property type="protein sequence ID" value="KCZ87634.1"/>
    <property type="molecule type" value="Genomic_DNA"/>
</dbReference>
<dbReference type="CDD" id="cd07106">
    <property type="entry name" value="ALDH_AldA-AAD23400"/>
    <property type="match status" value="1"/>
</dbReference>
<evidence type="ECO:0000313" key="6">
    <source>
        <dbReference type="EMBL" id="KCZ87634.1"/>
    </source>
</evidence>
<feature type="active site" evidence="3">
    <location>
        <position position="244"/>
    </location>
</feature>
<dbReference type="eggNOG" id="COG1012">
    <property type="taxonomic scope" value="Bacteria"/>
</dbReference>
<gene>
    <name evidence="6" type="ORF">HJA_11559</name>
</gene>
<dbReference type="InterPro" id="IPR015590">
    <property type="entry name" value="Aldehyde_DH_dom"/>
</dbReference>
<feature type="domain" description="Aldehyde dehydrogenase" evidence="5">
    <location>
        <begin position="20"/>
        <end position="466"/>
    </location>
</feature>
<evidence type="ECO:0000256" key="3">
    <source>
        <dbReference type="PROSITE-ProRule" id="PRU10007"/>
    </source>
</evidence>
<protein>
    <submittedName>
        <fullName evidence="6">Aldehyde dehydrogenase family protein</fullName>
    </submittedName>
</protein>
<keyword evidence="7" id="KW-1185">Reference proteome</keyword>
<name>A0A059FAI9_9PROT</name>
<evidence type="ECO:0000313" key="7">
    <source>
        <dbReference type="Proteomes" id="UP000024816"/>
    </source>
</evidence>
<dbReference type="GO" id="GO:0016620">
    <property type="term" value="F:oxidoreductase activity, acting on the aldehyde or oxo group of donors, NAD or NADP as acceptor"/>
    <property type="evidence" value="ECO:0007669"/>
    <property type="project" value="InterPro"/>
</dbReference>
<organism evidence="6 7">
    <name type="scientific">Hyphomonas jannaschiana VP2</name>
    <dbReference type="NCBI Taxonomy" id="1280952"/>
    <lineage>
        <taxon>Bacteria</taxon>
        <taxon>Pseudomonadati</taxon>
        <taxon>Pseudomonadota</taxon>
        <taxon>Alphaproteobacteria</taxon>
        <taxon>Hyphomonadales</taxon>
        <taxon>Hyphomonadaceae</taxon>
        <taxon>Hyphomonas</taxon>
    </lineage>
</organism>
<dbReference type="PATRIC" id="fig|1280952.3.peg.2311"/>
<dbReference type="STRING" id="1280952.HJA_11559"/>
<dbReference type="FunFam" id="3.40.309.10:FF:000009">
    <property type="entry name" value="Aldehyde dehydrogenase A"/>
    <property type="match status" value="1"/>
</dbReference>
<proteinExistence type="inferred from homology"/>
<dbReference type="PROSITE" id="PS00070">
    <property type="entry name" value="ALDEHYDE_DEHYDR_CYS"/>
    <property type="match status" value="1"/>
</dbReference>
<dbReference type="Gene3D" id="3.40.309.10">
    <property type="entry name" value="Aldehyde Dehydrogenase, Chain A, domain 2"/>
    <property type="match status" value="1"/>
</dbReference>
<reference evidence="6 7" key="1">
    <citation type="journal article" date="2014" name="Antonie Van Leeuwenhoek">
        <title>Hyphomonas beringensis sp. nov. and Hyphomonas chukchiensis sp. nov., isolated from surface seawater of the Bering Sea and Chukchi Sea.</title>
        <authorList>
            <person name="Li C."/>
            <person name="Lai Q."/>
            <person name="Li G."/>
            <person name="Dong C."/>
            <person name="Wang J."/>
            <person name="Liao Y."/>
            <person name="Shao Z."/>
        </authorList>
    </citation>
    <scope>NUCLEOTIDE SEQUENCE [LARGE SCALE GENOMIC DNA]</scope>
    <source>
        <strain evidence="6 7">VP2</strain>
    </source>
</reference>
<evidence type="ECO:0000256" key="4">
    <source>
        <dbReference type="RuleBase" id="RU003345"/>
    </source>
</evidence>
<dbReference type="PANTHER" id="PTHR11699">
    <property type="entry name" value="ALDEHYDE DEHYDROGENASE-RELATED"/>
    <property type="match status" value="1"/>
</dbReference>
<dbReference type="SUPFAM" id="SSF53720">
    <property type="entry name" value="ALDH-like"/>
    <property type="match status" value="1"/>
</dbReference>
<dbReference type="OrthoDB" id="7168186at2"/>
<accession>A0A059FAI9</accession>
<dbReference type="InterPro" id="IPR044086">
    <property type="entry name" value="LUC3-like"/>
</dbReference>
<dbReference type="Gene3D" id="3.40.605.10">
    <property type="entry name" value="Aldehyde Dehydrogenase, Chain A, domain 1"/>
    <property type="match status" value="1"/>
</dbReference>
<evidence type="ECO:0000256" key="2">
    <source>
        <dbReference type="ARBA" id="ARBA00023002"/>
    </source>
</evidence>